<feature type="DNA-binding region" description="H-T-H motif" evidence="4">
    <location>
        <begin position="41"/>
        <end position="60"/>
    </location>
</feature>
<dbReference type="Gene3D" id="1.10.357.10">
    <property type="entry name" value="Tetracycline Repressor, domain 2"/>
    <property type="match status" value="1"/>
</dbReference>
<dbReference type="PROSITE" id="PS50977">
    <property type="entry name" value="HTH_TETR_2"/>
    <property type="match status" value="1"/>
</dbReference>
<reference evidence="6 7" key="1">
    <citation type="submission" date="2016-10" db="EMBL/GenBank/DDBJ databases">
        <authorList>
            <person name="de Groot N.N."/>
        </authorList>
    </citation>
    <scope>NUCLEOTIDE SEQUENCE [LARGE SCALE GENOMIC DNA]</scope>
    <source>
        <strain evidence="6 7">CGMCC 4.3143</strain>
    </source>
</reference>
<dbReference type="EMBL" id="FNBE01000012">
    <property type="protein sequence ID" value="SDG51920.1"/>
    <property type="molecule type" value="Genomic_DNA"/>
</dbReference>
<name>A0A1G7UYY1_PSEOR</name>
<dbReference type="SUPFAM" id="SSF46689">
    <property type="entry name" value="Homeodomain-like"/>
    <property type="match status" value="1"/>
</dbReference>
<evidence type="ECO:0000313" key="6">
    <source>
        <dbReference type="EMBL" id="SDG51920.1"/>
    </source>
</evidence>
<proteinExistence type="predicted"/>
<dbReference type="Pfam" id="PF00440">
    <property type="entry name" value="TetR_N"/>
    <property type="match status" value="1"/>
</dbReference>
<evidence type="ECO:0000313" key="7">
    <source>
        <dbReference type="Proteomes" id="UP000198967"/>
    </source>
</evidence>
<evidence type="ECO:0000256" key="3">
    <source>
        <dbReference type="ARBA" id="ARBA00023163"/>
    </source>
</evidence>
<evidence type="ECO:0000256" key="1">
    <source>
        <dbReference type="ARBA" id="ARBA00023015"/>
    </source>
</evidence>
<dbReference type="InterPro" id="IPR023772">
    <property type="entry name" value="DNA-bd_HTH_TetR-type_CS"/>
</dbReference>
<organism evidence="6 7">
    <name type="scientific">Pseudonocardia oroxyli</name>
    <dbReference type="NCBI Taxonomy" id="366584"/>
    <lineage>
        <taxon>Bacteria</taxon>
        <taxon>Bacillati</taxon>
        <taxon>Actinomycetota</taxon>
        <taxon>Actinomycetes</taxon>
        <taxon>Pseudonocardiales</taxon>
        <taxon>Pseudonocardiaceae</taxon>
        <taxon>Pseudonocardia</taxon>
    </lineage>
</organism>
<dbReference type="GO" id="GO:0000976">
    <property type="term" value="F:transcription cis-regulatory region binding"/>
    <property type="evidence" value="ECO:0007669"/>
    <property type="project" value="TreeGrafter"/>
</dbReference>
<keyword evidence="2 4" id="KW-0238">DNA-binding</keyword>
<dbReference type="PANTHER" id="PTHR30055">
    <property type="entry name" value="HTH-TYPE TRANSCRIPTIONAL REGULATOR RUTR"/>
    <property type="match status" value="1"/>
</dbReference>
<evidence type="ECO:0000256" key="4">
    <source>
        <dbReference type="PROSITE-ProRule" id="PRU00335"/>
    </source>
</evidence>
<keyword evidence="1" id="KW-0805">Transcription regulation</keyword>
<dbReference type="InterPro" id="IPR009057">
    <property type="entry name" value="Homeodomain-like_sf"/>
</dbReference>
<keyword evidence="7" id="KW-1185">Reference proteome</keyword>
<dbReference type="Proteomes" id="UP000198967">
    <property type="component" value="Unassembled WGS sequence"/>
</dbReference>
<dbReference type="PANTHER" id="PTHR30055:SF234">
    <property type="entry name" value="HTH-TYPE TRANSCRIPTIONAL REGULATOR BETI"/>
    <property type="match status" value="1"/>
</dbReference>
<dbReference type="AlphaFoldDB" id="A0A1G7UYY1"/>
<accession>A0A1G7UYY1</accession>
<evidence type="ECO:0000259" key="5">
    <source>
        <dbReference type="PROSITE" id="PS50977"/>
    </source>
</evidence>
<protein>
    <submittedName>
        <fullName evidence="6">Transcriptional regulator, TetR family</fullName>
    </submittedName>
</protein>
<dbReference type="PRINTS" id="PR00455">
    <property type="entry name" value="HTHTETR"/>
</dbReference>
<dbReference type="PROSITE" id="PS01081">
    <property type="entry name" value="HTH_TETR_1"/>
    <property type="match status" value="1"/>
</dbReference>
<dbReference type="GO" id="GO:0003700">
    <property type="term" value="F:DNA-binding transcription factor activity"/>
    <property type="evidence" value="ECO:0007669"/>
    <property type="project" value="TreeGrafter"/>
</dbReference>
<gene>
    <name evidence="6" type="ORF">SAMN05216377_112179</name>
</gene>
<dbReference type="InterPro" id="IPR001647">
    <property type="entry name" value="HTH_TetR"/>
</dbReference>
<dbReference type="STRING" id="366584.SAMN05216377_112179"/>
<sequence>MSWCVITLYRRPVPRWEQGSEERLRAAALQLFREQGFEDTSVVEIARQARVTNRTFFRYFSDKREVLFADADGLRAALVERLLQVPDVADPLRAVVRVLARHDWEGLAPRRSLRERQAVIAANSELLERDLVKQHVMALGFADALARRGGDERAARVAARVGVQVFLTAYEQWLEAPEGGADLAQISEDLLSTLGSRTAAR</sequence>
<evidence type="ECO:0000256" key="2">
    <source>
        <dbReference type="ARBA" id="ARBA00023125"/>
    </source>
</evidence>
<feature type="domain" description="HTH tetR-type" evidence="5">
    <location>
        <begin position="18"/>
        <end position="78"/>
    </location>
</feature>
<dbReference type="InterPro" id="IPR050109">
    <property type="entry name" value="HTH-type_TetR-like_transc_reg"/>
</dbReference>
<keyword evidence="3" id="KW-0804">Transcription</keyword>